<dbReference type="Pfam" id="PF00111">
    <property type="entry name" value="Fer2"/>
    <property type="match status" value="1"/>
</dbReference>
<dbReference type="RefSeq" id="WP_172830109.1">
    <property type="nucleotide sequence ID" value="NZ_LT629787.1"/>
</dbReference>
<dbReference type="InterPro" id="IPR012675">
    <property type="entry name" value="Beta-grasp_dom_sf"/>
</dbReference>
<dbReference type="InterPro" id="IPR050415">
    <property type="entry name" value="MRET"/>
</dbReference>
<dbReference type="GO" id="GO:0051536">
    <property type="term" value="F:iron-sulfur cluster binding"/>
    <property type="evidence" value="ECO:0007669"/>
    <property type="project" value="InterPro"/>
</dbReference>
<dbReference type="Gene3D" id="3.40.50.80">
    <property type="entry name" value="Nucleotide-binding domain of ferredoxin-NADP reductase (FNR) module"/>
    <property type="match status" value="1"/>
</dbReference>
<dbReference type="Proteomes" id="UP000243924">
    <property type="component" value="Chromosome I"/>
</dbReference>
<keyword evidence="4" id="KW-1185">Reference proteome</keyword>
<reference evidence="4" key="1">
    <citation type="submission" date="2016-10" db="EMBL/GenBank/DDBJ databases">
        <authorList>
            <person name="Varghese N."/>
            <person name="Submissions S."/>
        </authorList>
    </citation>
    <scope>NUCLEOTIDE SEQUENCE [LARGE SCALE GENOMIC DNA]</scope>
    <source>
        <strain evidence="4">CECT 8338</strain>
    </source>
</reference>
<dbReference type="AlphaFoldDB" id="A0A1H2FWL1"/>
<organism evidence="3 4">
    <name type="scientific">Halopseudomonas salegens</name>
    <dbReference type="NCBI Taxonomy" id="1434072"/>
    <lineage>
        <taxon>Bacteria</taxon>
        <taxon>Pseudomonadati</taxon>
        <taxon>Pseudomonadota</taxon>
        <taxon>Gammaproteobacteria</taxon>
        <taxon>Pseudomonadales</taxon>
        <taxon>Pseudomonadaceae</taxon>
        <taxon>Halopseudomonas</taxon>
    </lineage>
</organism>
<dbReference type="PROSITE" id="PS51085">
    <property type="entry name" value="2FE2S_FER_2"/>
    <property type="match status" value="1"/>
</dbReference>
<dbReference type="SUPFAM" id="SSF52343">
    <property type="entry name" value="Ferredoxin reductase-like, C-terminal NADP-linked domain"/>
    <property type="match status" value="1"/>
</dbReference>
<dbReference type="STRING" id="1434072.SAMN05216210_1856"/>
<dbReference type="GO" id="GO:0016491">
    <property type="term" value="F:oxidoreductase activity"/>
    <property type="evidence" value="ECO:0007669"/>
    <property type="project" value="InterPro"/>
</dbReference>
<evidence type="ECO:0000313" key="3">
    <source>
        <dbReference type="EMBL" id="SDU11709.1"/>
    </source>
</evidence>
<feature type="domain" description="FAD-binding FR-type" evidence="2">
    <location>
        <begin position="90"/>
        <end position="186"/>
    </location>
</feature>
<evidence type="ECO:0000259" key="2">
    <source>
        <dbReference type="PROSITE" id="PS51384"/>
    </source>
</evidence>
<name>A0A1H2FWL1_9GAMM</name>
<dbReference type="Gene3D" id="2.40.30.10">
    <property type="entry name" value="Translation factors"/>
    <property type="match status" value="1"/>
</dbReference>
<protein>
    <submittedName>
        <fullName evidence="3">NAD(P)H-flavin reductase</fullName>
    </submittedName>
</protein>
<dbReference type="PANTHER" id="PTHR47354:SF3">
    <property type="entry name" value="OXIDOREDUCTASE-RELATED"/>
    <property type="match status" value="1"/>
</dbReference>
<dbReference type="InterPro" id="IPR008333">
    <property type="entry name" value="Cbr1-like_FAD-bd_dom"/>
</dbReference>
<dbReference type="Gene3D" id="3.10.20.30">
    <property type="match status" value="1"/>
</dbReference>
<evidence type="ECO:0000313" key="4">
    <source>
        <dbReference type="Proteomes" id="UP000243924"/>
    </source>
</evidence>
<dbReference type="InterPro" id="IPR001041">
    <property type="entry name" value="2Fe-2S_ferredoxin-type"/>
</dbReference>
<dbReference type="EMBL" id="LT629787">
    <property type="protein sequence ID" value="SDU11709.1"/>
    <property type="molecule type" value="Genomic_DNA"/>
</dbReference>
<accession>A0A1H2FWL1</accession>
<proteinExistence type="predicted"/>
<sequence length="320" mass="35518">MPEIKLADRQISLPPGSNLLDGLLAAGAQVPYSCRSGHCQTCLLQNHQALADDDPACCNLSPEQRAAGWLLACQCQVTQDLDLHPFDPRHSAVPALITGQTRLADDVLELRLRPRGLLRYFAGQHATLWLDEHLGRSYSIASLPDQGELHFHVRLYPHGAFSQRIQRMDNGQTIYLSNVAGNCHYDPDWHDRPLLLLARGTAVGMLQAIARDALKQGHSAGITLIVWQRSEDSGYWQQSLQSWANQHPTVTYLTTTDAEGDRLLRRRGLVARNTMALVCGSPAFVERQRKPLFMNGLARRQILDEAFLGSQTAAVDPNHG</sequence>
<dbReference type="SUPFAM" id="SSF63380">
    <property type="entry name" value="Riboflavin synthase domain-like"/>
    <property type="match status" value="1"/>
</dbReference>
<dbReference type="InterPro" id="IPR036010">
    <property type="entry name" value="2Fe-2S_ferredoxin-like_sf"/>
</dbReference>
<feature type="domain" description="2Fe-2S ferredoxin-type" evidence="1">
    <location>
        <begin position="2"/>
        <end position="89"/>
    </location>
</feature>
<dbReference type="CDD" id="cd00207">
    <property type="entry name" value="fer2"/>
    <property type="match status" value="1"/>
</dbReference>
<dbReference type="InterPro" id="IPR039261">
    <property type="entry name" value="FNR_nucleotide-bd"/>
</dbReference>
<dbReference type="PANTHER" id="PTHR47354">
    <property type="entry name" value="NADH OXIDOREDUCTASE HCR"/>
    <property type="match status" value="1"/>
</dbReference>
<evidence type="ECO:0000259" key="1">
    <source>
        <dbReference type="PROSITE" id="PS51085"/>
    </source>
</evidence>
<dbReference type="InterPro" id="IPR017938">
    <property type="entry name" value="Riboflavin_synthase-like_b-brl"/>
</dbReference>
<dbReference type="PROSITE" id="PS51384">
    <property type="entry name" value="FAD_FR"/>
    <property type="match status" value="1"/>
</dbReference>
<gene>
    <name evidence="3" type="ORF">SAMN05216210_1856</name>
</gene>
<dbReference type="Pfam" id="PF00970">
    <property type="entry name" value="FAD_binding_6"/>
    <property type="match status" value="1"/>
</dbReference>
<dbReference type="InterPro" id="IPR017927">
    <property type="entry name" value="FAD-bd_FR_type"/>
</dbReference>
<dbReference type="SUPFAM" id="SSF54292">
    <property type="entry name" value="2Fe-2S ferredoxin-like"/>
    <property type="match status" value="1"/>
</dbReference>